<dbReference type="InterPro" id="IPR045075">
    <property type="entry name" value="Syf1-like"/>
</dbReference>
<sequence length="716" mass="85252">MQLFLSFFYVSVRDELVHLISSHLNLINFTPVYDAQDRVPEGNMNADVGNISAEHILQEVYKRRKVIKPSTKVDILDLEELRELQRRKRTEYETYLKRNRLDIGQWIRYARFEVEQRDIRRARSIFERALLVDSSHVPLWIRYIDTEIKLKNINHARNLMNRAVGILPRVDKFWYKYLVIEESLGNVDIVRSLFTRWTSLEPGTNAWDSFVDFEMRQENWDNVRKVFAMYVLVHPQTDTWLRWVHFETVHGDVGTTRKVYSLALDTLVSMSEKLTIQDDDLAGLIISFANWEATQQEHERCRELYRISIDKWPQNQFLKEGLVEFEKRFGSSQSIENTVVHKRRRRYESTLQENPDDYDTWWLYLDLIQDNFKADLLTCLDKSVTGTHPKGNIKTLAWKSYVFLWIRYLTYVELECADLDLCRRLYQRLIDLIPHKNFTFAKIWYMYSQFELRNGDLTSARKILGRSLGLCAKPKVFKLYIDMEIKLREFDRVRKLYEKFIEYDGSNVETWMAYADLEANLGDRDRAIGIYEISLHPDVTCLTQDAKLQLIEKFIDYMTLEEEFDGARDLYERYLRLAGFSTDIWVKYAFYASENPTGEQVQKLRESADAEEEIEFSAQHVNRQMSRRIFERALNHFKRLGDKEGRIAIMEEFKNYENIFGDEESQERIQKRQPKLVGPSGQEEYVFPDDEVKNDVPNVSKLQALAKRWEQNRQSE</sequence>
<keyword evidence="7" id="KW-0539">Nucleus</keyword>
<dbReference type="OrthoDB" id="541719at2759"/>
<comment type="function">
    <text evidence="8">Involved in pre-mRNA splicing and cell cycle progression. Required for the spliceosome assembly and initiation of the DNA replication.</text>
</comment>
<keyword evidence="3" id="KW-0507">mRNA processing</keyword>
<dbReference type="GO" id="GO:0071007">
    <property type="term" value="C:U2-type catalytic step 2 spliceosome"/>
    <property type="evidence" value="ECO:0007669"/>
    <property type="project" value="TreeGrafter"/>
</dbReference>
<evidence type="ECO:0000256" key="8">
    <source>
        <dbReference type="ARBA" id="ARBA00037040"/>
    </source>
</evidence>
<dbReference type="GO" id="GO:0000974">
    <property type="term" value="C:Prp19 complex"/>
    <property type="evidence" value="ECO:0007669"/>
    <property type="project" value="TreeGrafter"/>
</dbReference>
<dbReference type="GO" id="GO:0000245">
    <property type="term" value="P:spliceosomal complex assembly"/>
    <property type="evidence" value="ECO:0007669"/>
    <property type="project" value="TreeGrafter"/>
</dbReference>
<reference evidence="13 14" key="1">
    <citation type="submission" date="2016-08" db="EMBL/GenBank/DDBJ databases">
        <title>Draft genome sequence of allopolyploid Zygosaccharomyces rouxii.</title>
        <authorList>
            <person name="Watanabe J."/>
            <person name="Uehara K."/>
            <person name="Mogi Y."/>
            <person name="Tsukioka Y."/>
        </authorList>
    </citation>
    <scope>NUCLEOTIDE SEQUENCE [LARGE SCALE GENOMIC DNA]</scope>
    <source>
        <strain evidence="13 14">NBRC 110957</strain>
    </source>
</reference>
<dbReference type="Gene3D" id="1.25.40.10">
    <property type="entry name" value="Tetratricopeptide repeat domain"/>
    <property type="match status" value="4"/>
</dbReference>
<dbReference type="Proteomes" id="UP000187013">
    <property type="component" value="Unassembled WGS sequence"/>
</dbReference>
<evidence type="ECO:0000256" key="2">
    <source>
        <dbReference type="ARBA" id="ARBA00008644"/>
    </source>
</evidence>
<comment type="subcellular location">
    <subcellularLocation>
        <location evidence="1">Nucleus</location>
    </subcellularLocation>
</comment>
<dbReference type="SUPFAM" id="SSF48452">
    <property type="entry name" value="TPR-like"/>
    <property type="match status" value="4"/>
</dbReference>
<evidence type="ECO:0000256" key="9">
    <source>
        <dbReference type="ARBA" id="ARBA00039167"/>
    </source>
</evidence>
<evidence type="ECO:0000256" key="10">
    <source>
        <dbReference type="SAM" id="MobiDB-lite"/>
    </source>
</evidence>
<organism evidence="13 14">
    <name type="scientific">Zygosaccharomyces rouxii</name>
    <dbReference type="NCBI Taxonomy" id="4956"/>
    <lineage>
        <taxon>Eukaryota</taxon>
        <taxon>Fungi</taxon>
        <taxon>Dikarya</taxon>
        <taxon>Ascomycota</taxon>
        <taxon>Saccharomycotina</taxon>
        <taxon>Saccharomycetes</taxon>
        <taxon>Saccharomycetales</taxon>
        <taxon>Saccharomycetaceae</taxon>
        <taxon>Zygosaccharomyces</taxon>
    </lineage>
</organism>
<evidence type="ECO:0000313" key="13">
    <source>
        <dbReference type="EMBL" id="GAV53756.1"/>
    </source>
</evidence>
<dbReference type="GO" id="GO:0071011">
    <property type="term" value="C:precatalytic spliceosome"/>
    <property type="evidence" value="ECO:0007669"/>
    <property type="project" value="TreeGrafter"/>
</dbReference>
<comment type="similarity">
    <text evidence="2">Belongs to the crooked-neck family.</text>
</comment>
<dbReference type="FunFam" id="1.25.40.10:FF:001133">
    <property type="entry name" value="Crooked neck protein, putative"/>
    <property type="match status" value="1"/>
</dbReference>
<dbReference type="GO" id="GO:0071014">
    <property type="term" value="C:post-mRNA release spliceosomal complex"/>
    <property type="evidence" value="ECO:0007669"/>
    <property type="project" value="TreeGrafter"/>
</dbReference>
<gene>
    <name evidence="13" type="ORF">ZYGR_0AK02580</name>
</gene>
<dbReference type="PANTHER" id="PTHR11246:SF3">
    <property type="entry name" value="CROOKED NECK-LIKE PROTEIN 1"/>
    <property type="match status" value="1"/>
</dbReference>
<dbReference type="AlphaFoldDB" id="A0A1Q3AD91"/>
<evidence type="ECO:0000256" key="1">
    <source>
        <dbReference type="ARBA" id="ARBA00004123"/>
    </source>
</evidence>
<dbReference type="PANTHER" id="PTHR11246">
    <property type="entry name" value="PRE-MRNA SPLICING FACTOR"/>
    <property type="match status" value="1"/>
</dbReference>
<protein>
    <recommendedName>
        <fullName evidence="9">Pre-mRNA-splicing factor CLF1</fullName>
    </recommendedName>
</protein>
<dbReference type="InterPro" id="IPR011990">
    <property type="entry name" value="TPR-like_helical_dom_sf"/>
</dbReference>
<evidence type="ECO:0000256" key="5">
    <source>
        <dbReference type="ARBA" id="ARBA00022737"/>
    </source>
</evidence>
<dbReference type="Pfam" id="PF23231">
    <property type="entry name" value="HAT_Syf1_CNRKL1_C"/>
    <property type="match status" value="1"/>
</dbReference>
<dbReference type="SMART" id="SM00386">
    <property type="entry name" value="HAT"/>
    <property type="match status" value="9"/>
</dbReference>
<evidence type="ECO:0000313" key="14">
    <source>
        <dbReference type="Proteomes" id="UP000187013"/>
    </source>
</evidence>
<evidence type="ECO:0000256" key="3">
    <source>
        <dbReference type="ARBA" id="ARBA00022664"/>
    </source>
</evidence>
<evidence type="ECO:0000256" key="7">
    <source>
        <dbReference type="ARBA" id="ARBA00023242"/>
    </source>
</evidence>
<feature type="domain" description="Pre-mRNA-splicing factor Syf1/CRNKL1-like C-terminal HAT-repeats" evidence="11">
    <location>
        <begin position="394"/>
        <end position="532"/>
    </location>
</feature>
<dbReference type="InterPro" id="IPR055433">
    <property type="entry name" value="HAT_Syf1-like_N"/>
</dbReference>
<feature type="domain" description="Pre-mRNA-splicing factor Syf1-like N-terminal HAT-repeats" evidence="12">
    <location>
        <begin position="90"/>
        <end position="236"/>
    </location>
</feature>
<keyword evidence="5" id="KW-0677">Repeat</keyword>
<evidence type="ECO:0000259" key="12">
    <source>
        <dbReference type="Pfam" id="PF23233"/>
    </source>
</evidence>
<keyword evidence="6" id="KW-0508">mRNA splicing</keyword>
<name>A0A1Q3AD91_ZYGRO</name>
<evidence type="ECO:0000256" key="6">
    <source>
        <dbReference type="ARBA" id="ARBA00023187"/>
    </source>
</evidence>
<proteinExistence type="inferred from homology"/>
<dbReference type="Pfam" id="PF23233">
    <property type="entry name" value="HAT_Syf1_CNRKL1_N"/>
    <property type="match status" value="1"/>
</dbReference>
<evidence type="ECO:0000256" key="4">
    <source>
        <dbReference type="ARBA" id="ARBA00022728"/>
    </source>
</evidence>
<feature type="region of interest" description="Disordered" evidence="10">
    <location>
        <begin position="664"/>
        <end position="693"/>
    </location>
</feature>
<dbReference type="EMBL" id="BDGX01000037">
    <property type="protein sequence ID" value="GAV53756.1"/>
    <property type="molecule type" value="Genomic_DNA"/>
</dbReference>
<keyword evidence="4" id="KW-0747">Spliceosome</keyword>
<evidence type="ECO:0000259" key="11">
    <source>
        <dbReference type="Pfam" id="PF23231"/>
    </source>
</evidence>
<accession>A0A1Q3AD91</accession>
<comment type="caution">
    <text evidence="13">The sequence shown here is derived from an EMBL/GenBank/DDBJ whole genome shotgun (WGS) entry which is preliminary data.</text>
</comment>
<dbReference type="InterPro" id="IPR003107">
    <property type="entry name" value="HAT"/>
</dbReference>
<dbReference type="InterPro" id="IPR055430">
    <property type="entry name" value="HAT_Syf1_CNRKL1_C"/>
</dbReference>